<keyword evidence="2" id="KW-1185">Reference proteome</keyword>
<organism evidence="1 2">
    <name type="scientific">Pectobacterium phage PP74</name>
    <dbReference type="NCBI Taxonomy" id="1916101"/>
    <lineage>
        <taxon>Viruses</taxon>
        <taxon>Duplodnaviria</taxon>
        <taxon>Heunggongvirae</taxon>
        <taxon>Uroviricota</taxon>
        <taxon>Caudoviricetes</taxon>
        <taxon>Autographivirales</taxon>
        <taxon>Autotranscriptaviridae</taxon>
        <taxon>Studiervirinae</taxon>
        <taxon>Berlinvirus</taxon>
        <taxon>Berlinvirus PP74</taxon>
    </lineage>
</organism>
<proteinExistence type="predicted"/>
<reference evidence="1 2" key="1">
    <citation type="submission" date="2016-11" db="EMBL/GenBank/DDBJ databases">
        <authorList>
            <person name="Jaros S."/>
            <person name="Januszkiewicz K."/>
            <person name="Wedrychowicz H."/>
        </authorList>
    </citation>
    <scope>NUCLEOTIDE SEQUENCE [LARGE SCALE GENOMIC DNA]</scope>
</reference>
<gene>
    <name evidence="1" type="ORF">PP74_02</name>
</gene>
<dbReference type="EMBL" id="KY084243">
    <property type="protein sequence ID" value="APD19662.1"/>
    <property type="molecule type" value="Genomic_DNA"/>
</dbReference>
<protein>
    <submittedName>
        <fullName evidence="1">Uncharacterized protein</fullName>
    </submittedName>
</protein>
<name>A0A1J0MEZ7_9CAUD</name>
<accession>A0A1J0MEZ7</accession>
<evidence type="ECO:0000313" key="1">
    <source>
        <dbReference type="EMBL" id="APD19662.1"/>
    </source>
</evidence>
<sequence>MMNSTKTTYGITLQTLSTFQVAVAYGYSYNLAMQKLKELYVNNKAVYTAENAQK</sequence>
<dbReference type="Proteomes" id="UP000225077">
    <property type="component" value="Segment"/>
</dbReference>
<evidence type="ECO:0000313" key="2">
    <source>
        <dbReference type="Proteomes" id="UP000225077"/>
    </source>
</evidence>